<protein>
    <submittedName>
        <fullName evidence="1">Glycosyltransferase</fullName>
        <ecNumber evidence="1">2.4.-.-</ecNumber>
    </submittedName>
</protein>
<dbReference type="Gene3D" id="3.90.550.10">
    <property type="entry name" value="Spore Coat Polysaccharide Biosynthesis Protein SpsA, Chain A"/>
    <property type="match status" value="1"/>
</dbReference>
<keyword evidence="1" id="KW-0808">Transferase</keyword>
<proteinExistence type="predicted"/>
<dbReference type="AlphaFoldDB" id="A0AA90SYZ0"/>
<name>A0AA90SYZ0_9GAMM</name>
<dbReference type="SUPFAM" id="SSF53448">
    <property type="entry name" value="Nucleotide-diphospho-sugar transferases"/>
    <property type="match status" value="1"/>
</dbReference>
<dbReference type="InterPro" id="IPR029044">
    <property type="entry name" value="Nucleotide-diphossugar_trans"/>
</dbReference>
<reference evidence="1 2" key="1">
    <citation type="journal article" date="2023" name="bioRxiv">
        <title>An intranuclear bacterial parasite of deep-sea mussels expresses apoptosis inhibitors acquired from its host.</title>
        <authorList>
            <person name="Gonzalez Porras M.A."/>
            <person name="Assie A."/>
            <person name="Tietjen M."/>
            <person name="Violette M."/>
            <person name="Kleiner M."/>
            <person name="Gruber-Vodicka H."/>
            <person name="Dubilier N."/>
            <person name="Leisch N."/>
        </authorList>
    </citation>
    <scope>NUCLEOTIDE SEQUENCE [LARGE SCALE GENOMIC DNA]</scope>
    <source>
        <strain evidence="1">IAP13</strain>
    </source>
</reference>
<gene>
    <name evidence="1" type="ORF">QS748_13765</name>
</gene>
<dbReference type="PANTHER" id="PTHR43179">
    <property type="entry name" value="RHAMNOSYLTRANSFERASE WBBL"/>
    <property type="match status" value="1"/>
</dbReference>
<comment type="caution">
    <text evidence="1">The sequence shown here is derived from an EMBL/GenBank/DDBJ whole genome shotgun (WGS) entry which is preliminary data.</text>
</comment>
<keyword evidence="2" id="KW-1185">Reference proteome</keyword>
<dbReference type="EMBL" id="JASXSV010000033">
    <property type="protein sequence ID" value="MDP0590188.1"/>
    <property type="molecule type" value="Genomic_DNA"/>
</dbReference>
<dbReference type="GO" id="GO:0016757">
    <property type="term" value="F:glycosyltransferase activity"/>
    <property type="evidence" value="ECO:0007669"/>
    <property type="project" value="UniProtKB-KW"/>
</dbReference>
<evidence type="ECO:0000313" key="1">
    <source>
        <dbReference type="EMBL" id="MDP0590188.1"/>
    </source>
</evidence>
<sequence length="278" mass="31205">MPLPSKSVLSAATVVYFSEIPMLNGLIASMERAAGELFAASGMATCMYLIDNSDDVEYFSLLEAMRAEVSCSKAFQLELTCSPGNLGYGGGNNLVRNQLNSCYHLVINPDVIVWPDALCQAVAYFEQRCDVAIVSPMVIEEDGSCHHVIKVYPDCFTLMLRYLGNSVLNRRFSCRLSRYQCDHLTDQVDKSVELAGGCFQFMRTELFQRLGGFDDRFFMYFEDYDLSIRARESGAIAYVPAVKISHLGGGVGRKTFLHHRFFVASAIKFFIKHGLRLW</sequence>
<evidence type="ECO:0000313" key="2">
    <source>
        <dbReference type="Proteomes" id="UP001178148"/>
    </source>
</evidence>
<dbReference type="EC" id="2.4.-.-" evidence="1"/>
<accession>A0AA90SYZ0</accession>
<dbReference type="Proteomes" id="UP001178148">
    <property type="component" value="Unassembled WGS sequence"/>
</dbReference>
<dbReference type="PANTHER" id="PTHR43179:SF10">
    <property type="entry name" value="GLYCOSYL TRANSFERASE"/>
    <property type="match status" value="1"/>
</dbReference>
<keyword evidence="1" id="KW-0328">Glycosyltransferase</keyword>
<organism evidence="1 2">
    <name type="scientific">Candidatus Endonucleibacter bathymodioli</name>
    <dbReference type="NCBI Taxonomy" id="539814"/>
    <lineage>
        <taxon>Bacteria</taxon>
        <taxon>Pseudomonadati</taxon>
        <taxon>Pseudomonadota</taxon>
        <taxon>Gammaproteobacteria</taxon>
        <taxon>Oceanospirillales</taxon>
        <taxon>Endozoicomonadaceae</taxon>
        <taxon>Candidatus Endonucleibacter</taxon>
    </lineage>
</organism>
<dbReference type="Pfam" id="PF13641">
    <property type="entry name" value="Glyco_tranf_2_3"/>
    <property type="match status" value="1"/>
</dbReference>